<dbReference type="Proteomes" id="UP000001868">
    <property type="component" value="Chromosome"/>
</dbReference>
<evidence type="ECO:0000256" key="1">
    <source>
        <dbReference type="SAM" id="SignalP"/>
    </source>
</evidence>
<evidence type="ECO:0000313" key="3">
    <source>
        <dbReference type="EMBL" id="ACG77473.1"/>
    </source>
</evidence>
<feature type="chain" id="PRO_5002825102" description="DUF4142 domain-containing protein" evidence="1">
    <location>
        <begin position="19"/>
        <end position="198"/>
    </location>
</feature>
<accession>B4R7U0</accession>
<dbReference type="STRING" id="450851.PHZ_c1059"/>
<dbReference type="EMBL" id="CP000747">
    <property type="protein sequence ID" value="ACG77473.1"/>
    <property type="molecule type" value="Genomic_DNA"/>
</dbReference>
<keyword evidence="1" id="KW-0732">Signal</keyword>
<dbReference type="HOGENOM" id="CLU_079636_4_0_5"/>
<dbReference type="InterPro" id="IPR012347">
    <property type="entry name" value="Ferritin-like"/>
</dbReference>
<reference evidence="3 4" key="1">
    <citation type="journal article" date="2008" name="BMC Genomics">
        <title>Complete genome of Phenylobacterium zucineum - a novel facultative intracellular bacterium isolated from human erythroleukemia cell line K562.</title>
        <authorList>
            <person name="Luo Y."/>
            <person name="Xu X."/>
            <person name="Ding Z."/>
            <person name="Liu Z."/>
            <person name="Zhang B."/>
            <person name="Yan Z."/>
            <person name="Sun J."/>
            <person name="Hu S."/>
            <person name="Hu X."/>
        </authorList>
    </citation>
    <scope>NUCLEOTIDE SEQUENCE [LARGE SCALE GENOMIC DNA]</scope>
    <source>
        <strain evidence="3 4">HLK1</strain>
    </source>
</reference>
<evidence type="ECO:0000313" key="4">
    <source>
        <dbReference type="Proteomes" id="UP000001868"/>
    </source>
</evidence>
<dbReference type="Gene3D" id="1.20.1260.10">
    <property type="match status" value="1"/>
</dbReference>
<proteinExistence type="predicted"/>
<feature type="signal peptide" evidence="1">
    <location>
        <begin position="1"/>
        <end position="18"/>
    </location>
</feature>
<protein>
    <recommendedName>
        <fullName evidence="2">DUF4142 domain-containing protein</fullName>
    </recommendedName>
</protein>
<dbReference type="AlphaFoldDB" id="B4R7U0"/>
<sequence>MTRAIFVCAAAASALALAACGQQAESPGQTEPVNAAQDAVGAAVGQVSASTMGANSTEAFVANAAMSDMYEIQAGEMAQQKGQSADVKAFGKMMVADHTAMSNEMKPAAQAAGQTPPADLDERRKGMLDNLRAANGADFDRVYLEQQEAAHQEALTLMRGYADNGDNAQLKALAQKAAPKIQAHLDRVRQIQQGAGAN</sequence>
<evidence type="ECO:0000259" key="2">
    <source>
        <dbReference type="Pfam" id="PF13628"/>
    </source>
</evidence>
<gene>
    <name evidence="3" type="ordered locus">PHZ_c1059</name>
</gene>
<dbReference type="eggNOG" id="COG3652">
    <property type="taxonomic scope" value="Bacteria"/>
</dbReference>
<organism evidence="3 4">
    <name type="scientific">Phenylobacterium zucineum (strain HLK1)</name>
    <dbReference type="NCBI Taxonomy" id="450851"/>
    <lineage>
        <taxon>Bacteria</taxon>
        <taxon>Pseudomonadati</taxon>
        <taxon>Pseudomonadota</taxon>
        <taxon>Alphaproteobacteria</taxon>
        <taxon>Caulobacterales</taxon>
        <taxon>Caulobacteraceae</taxon>
        <taxon>Phenylobacterium</taxon>
    </lineage>
</organism>
<dbReference type="KEGG" id="pzu:PHZ_c1059"/>
<dbReference type="PROSITE" id="PS51257">
    <property type="entry name" value="PROKAR_LIPOPROTEIN"/>
    <property type="match status" value="1"/>
</dbReference>
<name>B4R7U0_PHEZH</name>
<dbReference type="InterPro" id="IPR025419">
    <property type="entry name" value="DUF4142"/>
</dbReference>
<dbReference type="PANTHER" id="PTHR38593">
    <property type="entry name" value="BLR2558 PROTEIN"/>
    <property type="match status" value="1"/>
</dbReference>
<keyword evidence="4" id="KW-1185">Reference proteome</keyword>
<feature type="domain" description="DUF4142" evidence="2">
    <location>
        <begin position="56"/>
        <end position="191"/>
    </location>
</feature>
<dbReference type="PANTHER" id="PTHR38593:SF1">
    <property type="entry name" value="BLR2558 PROTEIN"/>
    <property type="match status" value="1"/>
</dbReference>
<dbReference type="Pfam" id="PF13628">
    <property type="entry name" value="DUF4142"/>
    <property type="match status" value="1"/>
</dbReference>
<dbReference type="RefSeq" id="WP_012521619.1">
    <property type="nucleotide sequence ID" value="NC_011144.1"/>
</dbReference>